<protein>
    <submittedName>
        <fullName evidence="4">Uncharacterized protein LOC106068784</fullName>
    </submittedName>
</protein>
<reference evidence="4" key="1">
    <citation type="submission" date="2025-08" db="UniProtKB">
        <authorList>
            <consortium name="RefSeq"/>
        </authorList>
    </citation>
    <scope>IDENTIFICATION</scope>
</reference>
<dbReference type="Gene3D" id="3.40.390.10">
    <property type="entry name" value="Collagenase (Catalytic Domain)"/>
    <property type="match status" value="1"/>
</dbReference>
<name>A0A9W2Z4Q2_BIOGL</name>
<dbReference type="InterPro" id="IPR001590">
    <property type="entry name" value="Peptidase_M12B"/>
</dbReference>
<dbReference type="InterPro" id="IPR024079">
    <property type="entry name" value="MetalloPept_cat_dom_sf"/>
</dbReference>
<dbReference type="SUPFAM" id="SSF55486">
    <property type="entry name" value="Metalloproteases ('zincins'), catalytic domain"/>
    <property type="match status" value="1"/>
</dbReference>
<proteinExistence type="predicted"/>
<comment type="caution">
    <text evidence="1">Lacks conserved residue(s) required for the propagation of feature annotation.</text>
</comment>
<accession>A0A9W2Z4Q2</accession>
<dbReference type="GO" id="GO:0006508">
    <property type="term" value="P:proteolysis"/>
    <property type="evidence" value="ECO:0007669"/>
    <property type="project" value="InterPro"/>
</dbReference>
<dbReference type="Proteomes" id="UP001165740">
    <property type="component" value="Chromosome 16"/>
</dbReference>
<evidence type="ECO:0000259" key="2">
    <source>
        <dbReference type="PROSITE" id="PS50215"/>
    </source>
</evidence>
<evidence type="ECO:0000313" key="3">
    <source>
        <dbReference type="Proteomes" id="UP001165740"/>
    </source>
</evidence>
<organism evidence="3 4">
    <name type="scientific">Biomphalaria glabrata</name>
    <name type="common">Bloodfluke planorb</name>
    <name type="synonym">Freshwater snail</name>
    <dbReference type="NCBI Taxonomy" id="6526"/>
    <lineage>
        <taxon>Eukaryota</taxon>
        <taxon>Metazoa</taxon>
        <taxon>Spiralia</taxon>
        <taxon>Lophotrochozoa</taxon>
        <taxon>Mollusca</taxon>
        <taxon>Gastropoda</taxon>
        <taxon>Heterobranchia</taxon>
        <taxon>Euthyneura</taxon>
        <taxon>Panpulmonata</taxon>
        <taxon>Hygrophila</taxon>
        <taxon>Lymnaeoidea</taxon>
        <taxon>Planorbidae</taxon>
        <taxon>Biomphalaria</taxon>
    </lineage>
</organism>
<feature type="domain" description="Peptidase M12B" evidence="2">
    <location>
        <begin position="62"/>
        <end position="282"/>
    </location>
</feature>
<evidence type="ECO:0000313" key="4">
    <source>
        <dbReference type="RefSeq" id="XP_055869975.1"/>
    </source>
</evidence>
<gene>
    <name evidence="4" type="primary">LOC106068784</name>
</gene>
<evidence type="ECO:0000256" key="1">
    <source>
        <dbReference type="PROSITE-ProRule" id="PRU00276"/>
    </source>
</evidence>
<dbReference type="AlphaFoldDB" id="A0A9W2Z4Q2"/>
<dbReference type="PROSITE" id="PS50215">
    <property type="entry name" value="ADAM_MEPRO"/>
    <property type="match status" value="1"/>
</dbReference>
<dbReference type="OrthoDB" id="6124312at2759"/>
<dbReference type="GO" id="GO:0004222">
    <property type="term" value="F:metalloendopeptidase activity"/>
    <property type="evidence" value="ECO:0007669"/>
    <property type="project" value="InterPro"/>
</dbReference>
<sequence>MIQFKSKTFRSENHLRYHQLYHNGLETLSSFKSPKLRKMWSPAVILCFALLVLTKSCQGQTYVLEAYIVADDSAVQNQVREIATTESYSVKYTKAVANLRKDIDYIVTQVNVLLGSLSQNGVTMEMRIRRLDILSGNIITTFMPGTSYVVDSIVARNSFQNWLNLQNAYANINYDFAMLWTGFNLYGTSGLADNSITNVAQMCGAAGITVVEFDPTAREAVATARAIGNLLGASNDGALSTSIMAIINAPGDVNRWSYSTCSASSIKDFIKLPKASCLLSTNIASTKPSVTFSSYTGNLFDPDIICQRALNDSRTYMCKSLPQIYNNLLPKGNAVCGQIFCRIPNTMTCTPVYTSDGLVCDNQKRCSLGQCSSYSTPVVDTNCVFGNQKKLEFPAVPFYGTCQAFISQYGAVNCYSSPINESCCSTCKSYNNGRVGCEYGDRSLDCVKYTKAAICPTYKNTLCCGYCYNYVGKRSPSDEPVPKLNITLPKIIGQEPDIMPFEEFNSQP</sequence>
<keyword evidence="3" id="KW-1185">Reference proteome</keyword>
<dbReference type="GeneID" id="106068784"/>
<dbReference type="RefSeq" id="XP_055869975.1">
    <property type="nucleotide sequence ID" value="XM_056014000.1"/>
</dbReference>